<dbReference type="EMBL" id="CP007790">
    <property type="protein sequence ID" value="AJK67729.1"/>
    <property type="molecule type" value="Genomic_DNA"/>
</dbReference>
<proteinExistence type="predicted"/>
<evidence type="ECO:0000256" key="1">
    <source>
        <dbReference type="SAM" id="SignalP"/>
    </source>
</evidence>
<dbReference type="STRING" id="1224162.B840_00445"/>
<dbReference type="Proteomes" id="UP000031928">
    <property type="component" value="Chromosome"/>
</dbReference>
<evidence type="ECO:0000313" key="3">
    <source>
        <dbReference type="EMBL" id="AJK67729.1"/>
    </source>
</evidence>
<feature type="signal peptide" evidence="1">
    <location>
        <begin position="1"/>
        <end position="21"/>
    </location>
</feature>
<dbReference type="HOGENOM" id="CLU_1591754_0_0_11"/>
<dbReference type="InterPro" id="IPR044055">
    <property type="entry name" value="RibLong"/>
</dbReference>
<evidence type="ECO:0000259" key="2">
    <source>
        <dbReference type="Pfam" id="PF18957"/>
    </source>
</evidence>
<protein>
    <recommendedName>
        <fullName evidence="2">Long Rib domain-containing protein</fullName>
    </recommendedName>
</protein>
<gene>
    <name evidence="3" type="ORF">B840_00445</name>
</gene>
<keyword evidence="1" id="KW-0732">Signal</keyword>
<dbReference type="RefSeq" id="WP_156971801.1">
    <property type="nucleotide sequence ID" value="NZ_CP007790.1"/>
</dbReference>
<dbReference type="Pfam" id="PF18957">
    <property type="entry name" value="RibLong"/>
    <property type="match status" value="1"/>
</dbReference>
<dbReference type="KEGG" id="cmq:B840_00445"/>
<reference evidence="3 4" key="1">
    <citation type="submission" date="2014-05" db="EMBL/GenBank/DDBJ databases">
        <title>Complete genome sequence of Corynebacterium marinum DSM 44953.</title>
        <authorList>
            <person name="Schaffert L."/>
            <person name="Albersmeier A."/>
            <person name="Kalinowski J."/>
            <person name="Ruckert C."/>
        </authorList>
    </citation>
    <scope>NUCLEOTIDE SEQUENCE [LARGE SCALE GENOMIC DNA]</scope>
    <source>
        <strain evidence="3 4">DSM 44953</strain>
    </source>
</reference>
<accession>A0A0B6TN82</accession>
<feature type="chain" id="PRO_5038376047" description="Long Rib domain-containing protein" evidence="1">
    <location>
        <begin position="22"/>
        <end position="178"/>
    </location>
</feature>
<organism evidence="3 4">
    <name type="scientific">Corynebacterium marinum DSM 44953</name>
    <dbReference type="NCBI Taxonomy" id="1224162"/>
    <lineage>
        <taxon>Bacteria</taxon>
        <taxon>Bacillati</taxon>
        <taxon>Actinomycetota</taxon>
        <taxon>Actinomycetes</taxon>
        <taxon>Mycobacteriales</taxon>
        <taxon>Corynebacteriaceae</taxon>
        <taxon>Corynebacterium</taxon>
    </lineage>
</organism>
<keyword evidence="4" id="KW-1185">Reference proteome</keyword>
<dbReference type="AlphaFoldDB" id="A0A0B6TN82"/>
<evidence type="ECO:0000313" key="4">
    <source>
        <dbReference type="Proteomes" id="UP000031928"/>
    </source>
</evidence>
<dbReference type="OrthoDB" id="4427504at2"/>
<name>A0A0B6TN82_9CORY</name>
<feature type="domain" description="Long Rib" evidence="2">
    <location>
        <begin position="38"/>
        <end position="131"/>
    </location>
</feature>
<sequence length="178" mass="18674">MLSRKLISLLTAVAVSGGLLAAPATAETTSQVVEQTDADKHPVAYNGIYVMHGETATSTPVEGTDLPAGTVVTLEEGAAVESLRAEGWDISLTDNVLSVTPPVTVDGNFEIPLLVTYPDASTETVTVKVGVDYYVDIPGWVMLSARLLGSSEPLWGPHFSPFGQSSAAKALDESSRLE</sequence>